<keyword evidence="1" id="KW-0812">Transmembrane</keyword>
<protein>
    <recommendedName>
        <fullName evidence="4">Integral membrane protein</fullName>
    </recommendedName>
</protein>
<gene>
    <name evidence="2" type="ORF">BN1232_00282</name>
</gene>
<reference evidence="2 3" key="1">
    <citation type="submission" date="2015-03" db="EMBL/GenBank/DDBJ databases">
        <authorList>
            <person name="Urmite Genomes"/>
        </authorList>
    </citation>
    <scope>NUCLEOTIDE SEQUENCE [LARGE SCALE GENOMIC DNA]</scope>
    <source>
        <strain evidence="2 3">CSUR P1491</strain>
    </source>
</reference>
<evidence type="ECO:0000256" key="1">
    <source>
        <dbReference type="SAM" id="Phobius"/>
    </source>
</evidence>
<dbReference type="STRING" id="141349.BN1232_00282"/>
<evidence type="ECO:0000313" key="2">
    <source>
        <dbReference type="EMBL" id="CQD02936.1"/>
    </source>
</evidence>
<keyword evidence="1" id="KW-0472">Membrane</keyword>
<proteinExistence type="predicted"/>
<evidence type="ECO:0000313" key="3">
    <source>
        <dbReference type="Proteomes" id="UP000199251"/>
    </source>
</evidence>
<dbReference type="RefSeq" id="WP_090598127.1">
    <property type="nucleotide sequence ID" value="NZ_CTEE01000001.1"/>
</dbReference>
<keyword evidence="1" id="KW-1133">Transmembrane helix</keyword>
<sequence>MVMELLSRTAALVAVLGTGVVYGTDVFCAMIMRPALAHIDDNTLVTVMGHVHRYGDRRMPVPGLLGIVAAAISSATAAVSAHWLQAITATVALGALLIWLLVYLRISAPINRQLTAAADSGETLPDGRALQAGWDAVINARAALQGLAVAALCVVLMI</sequence>
<dbReference type="EMBL" id="CTEE01000001">
    <property type="protein sequence ID" value="CQD02936.1"/>
    <property type="molecule type" value="Genomic_DNA"/>
</dbReference>
<organism evidence="2 3">
    <name type="scientific">Mycobacterium lentiflavum</name>
    <dbReference type="NCBI Taxonomy" id="141349"/>
    <lineage>
        <taxon>Bacteria</taxon>
        <taxon>Bacillati</taxon>
        <taxon>Actinomycetota</taxon>
        <taxon>Actinomycetes</taxon>
        <taxon>Mycobacteriales</taxon>
        <taxon>Mycobacteriaceae</taxon>
        <taxon>Mycobacterium</taxon>
        <taxon>Mycobacterium simiae complex</taxon>
    </lineage>
</organism>
<feature type="transmembrane region" description="Helical" evidence="1">
    <location>
        <begin position="61"/>
        <end position="79"/>
    </location>
</feature>
<dbReference type="AlphaFoldDB" id="A0A0E4GUE6"/>
<name>A0A0E4GUE6_MYCLN</name>
<feature type="transmembrane region" description="Helical" evidence="1">
    <location>
        <begin position="86"/>
        <end position="106"/>
    </location>
</feature>
<accession>A0A0E4GUE6</accession>
<dbReference type="Proteomes" id="UP000199251">
    <property type="component" value="Unassembled WGS sequence"/>
</dbReference>
<dbReference type="OrthoDB" id="582955at2"/>
<evidence type="ECO:0008006" key="4">
    <source>
        <dbReference type="Google" id="ProtNLM"/>
    </source>
</evidence>